<reference evidence="2 3" key="1">
    <citation type="submission" date="2019-02" db="EMBL/GenBank/DDBJ databases">
        <title>Aquabacterium sp. strain KMB7.</title>
        <authorList>
            <person name="Chen W.-M."/>
        </authorList>
    </citation>
    <scope>NUCLEOTIDE SEQUENCE [LARGE SCALE GENOMIC DNA]</scope>
    <source>
        <strain evidence="2 3">KMB7</strain>
    </source>
</reference>
<dbReference type="SUPFAM" id="SSF47240">
    <property type="entry name" value="Ferritin-like"/>
    <property type="match status" value="1"/>
</dbReference>
<keyword evidence="3" id="KW-1185">Reference proteome</keyword>
<evidence type="ECO:0000313" key="3">
    <source>
        <dbReference type="Proteomes" id="UP000292120"/>
    </source>
</evidence>
<organism evidence="2 3">
    <name type="scientific">Aquabacterium lacunae</name>
    <dbReference type="NCBI Taxonomy" id="2528630"/>
    <lineage>
        <taxon>Bacteria</taxon>
        <taxon>Pseudomonadati</taxon>
        <taxon>Pseudomonadota</taxon>
        <taxon>Betaproteobacteria</taxon>
        <taxon>Burkholderiales</taxon>
        <taxon>Aquabacterium</taxon>
    </lineage>
</organism>
<dbReference type="Proteomes" id="UP000292120">
    <property type="component" value="Unassembled WGS sequence"/>
</dbReference>
<dbReference type="InterPro" id="IPR016516">
    <property type="entry name" value="UCP07580"/>
</dbReference>
<evidence type="ECO:0000313" key="2">
    <source>
        <dbReference type="EMBL" id="TBO32727.1"/>
    </source>
</evidence>
<dbReference type="AlphaFoldDB" id="A0A4Q9H5J7"/>
<dbReference type="OrthoDB" id="4760165at2"/>
<name>A0A4Q9H5J7_9BURK</name>
<dbReference type="PANTHER" id="PTHR39456">
    <property type="entry name" value="METAL-DEPENDENT HYDROLASE"/>
    <property type="match status" value="1"/>
</dbReference>
<sequence>MTMTASHDHAPIVPREHLDFDLDNPDIPKYWMSGDPFKTRFFDAMSTLFPQGERFFITSVREFRDQITDPKLLQEVKDFTRQEAQHSMVHRQYNDRLKRQGVDIDAITESLEEDLFRHAQQHLTPQQRLAITAALEHLTSMMCTCFFERKELLETSDPRVRAMYAWHAVEEVEHKAVAFDVLEQVAKVPRWRRNLSMVLVTIGFPLTVARIMHGMFKVDGFNFWQRLGLWAKGLWWFYKPGGLFGPTLGYYAAYYKKGFHPWKVKEMPSYGTWLQVFNRTGDPIKAGNALHAAGQ</sequence>
<keyword evidence="1" id="KW-1133">Transmembrane helix</keyword>
<feature type="transmembrane region" description="Helical" evidence="1">
    <location>
        <begin position="197"/>
        <end position="216"/>
    </location>
</feature>
<keyword evidence="2" id="KW-0378">Hydrolase</keyword>
<dbReference type="PANTHER" id="PTHR39456:SF1">
    <property type="entry name" value="METAL-DEPENDENT HYDROLASE"/>
    <property type="match status" value="1"/>
</dbReference>
<keyword evidence="1" id="KW-0812">Transmembrane</keyword>
<dbReference type="Pfam" id="PF10118">
    <property type="entry name" value="Metal_hydrol"/>
    <property type="match status" value="1"/>
</dbReference>
<protein>
    <submittedName>
        <fullName evidence="2">Metal-dependent hydrolase</fullName>
    </submittedName>
</protein>
<dbReference type="EMBL" id="SIXI01000002">
    <property type="protein sequence ID" value="TBO32727.1"/>
    <property type="molecule type" value="Genomic_DNA"/>
</dbReference>
<dbReference type="InterPro" id="IPR009078">
    <property type="entry name" value="Ferritin-like_SF"/>
</dbReference>
<dbReference type="GO" id="GO:0016787">
    <property type="term" value="F:hydrolase activity"/>
    <property type="evidence" value="ECO:0007669"/>
    <property type="project" value="UniProtKB-KW"/>
</dbReference>
<gene>
    <name evidence="2" type="ORF">EYS42_06010</name>
</gene>
<keyword evidence="1" id="KW-0472">Membrane</keyword>
<comment type="caution">
    <text evidence="2">The sequence shown here is derived from an EMBL/GenBank/DDBJ whole genome shotgun (WGS) entry which is preliminary data.</text>
</comment>
<feature type="transmembrane region" description="Helical" evidence="1">
    <location>
        <begin position="236"/>
        <end position="255"/>
    </location>
</feature>
<accession>A0A4Q9H5J7</accession>
<evidence type="ECO:0000256" key="1">
    <source>
        <dbReference type="SAM" id="Phobius"/>
    </source>
</evidence>
<proteinExistence type="predicted"/>
<dbReference type="PIRSF" id="PIRSF007580">
    <property type="entry name" value="UCP07580"/>
    <property type="match status" value="1"/>
</dbReference>